<dbReference type="Gene3D" id="1.20.1250.20">
    <property type="entry name" value="MFS general substrate transporter like domains"/>
    <property type="match status" value="1"/>
</dbReference>
<accession>J3L830</accession>
<comment type="subcellular location">
    <subcellularLocation>
        <location evidence="1">Membrane</location>
        <topology evidence="1">Multi-pass membrane protein</topology>
    </subcellularLocation>
</comment>
<evidence type="ECO:0000256" key="5">
    <source>
        <dbReference type="ARBA" id="ARBA00022989"/>
    </source>
</evidence>
<dbReference type="PROSITE" id="PS50850">
    <property type="entry name" value="MFS"/>
    <property type="match status" value="1"/>
</dbReference>
<dbReference type="GO" id="GO:0006817">
    <property type="term" value="P:phosphate ion transport"/>
    <property type="evidence" value="ECO:0007669"/>
    <property type="project" value="UniProtKB-KW"/>
</dbReference>
<dbReference type="AlphaFoldDB" id="J3L830"/>
<dbReference type="GO" id="GO:0016020">
    <property type="term" value="C:membrane"/>
    <property type="evidence" value="ECO:0007669"/>
    <property type="project" value="UniProtKB-SubCell"/>
</dbReference>
<evidence type="ECO:0000256" key="2">
    <source>
        <dbReference type="ARBA" id="ARBA00022592"/>
    </source>
</evidence>
<keyword evidence="4" id="KW-0769">Symport</keyword>
<evidence type="ECO:0000256" key="1">
    <source>
        <dbReference type="ARBA" id="ARBA00004141"/>
    </source>
</evidence>
<evidence type="ECO:0000313" key="11">
    <source>
        <dbReference type="EnsemblPlants" id="OB01G53860.1"/>
    </source>
</evidence>
<name>J3L830_ORYBR</name>
<dbReference type="GO" id="GO:0015293">
    <property type="term" value="F:symporter activity"/>
    <property type="evidence" value="ECO:0007669"/>
    <property type="project" value="UniProtKB-KW"/>
</dbReference>
<dbReference type="Proteomes" id="UP000006038">
    <property type="component" value="Chromosome 1"/>
</dbReference>
<comment type="similarity">
    <text evidence="8">Belongs to the major facilitator superfamily. Phosphate:H(+) symporter (TC 2.A.1.9) family.</text>
</comment>
<keyword evidence="3" id="KW-0812">Transmembrane</keyword>
<protein>
    <recommendedName>
        <fullName evidence="7">H(+)/Pi cotransporter</fullName>
    </recommendedName>
</protein>
<evidence type="ECO:0000256" key="3">
    <source>
        <dbReference type="ARBA" id="ARBA00022692"/>
    </source>
</evidence>
<feature type="compositionally biased region" description="Low complexity" evidence="9">
    <location>
        <begin position="146"/>
        <end position="159"/>
    </location>
</feature>
<feature type="domain" description="Major facilitator superfamily (MFS) profile" evidence="10">
    <location>
        <begin position="109"/>
        <end position="271"/>
    </location>
</feature>
<keyword evidence="2" id="KW-0592">Phosphate transport</keyword>
<evidence type="ECO:0000256" key="4">
    <source>
        <dbReference type="ARBA" id="ARBA00022847"/>
    </source>
</evidence>
<reference evidence="11" key="1">
    <citation type="journal article" date="2013" name="Nat. Commun.">
        <title>Whole-genome sequencing of Oryza brachyantha reveals mechanisms underlying Oryza genome evolution.</title>
        <authorList>
            <person name="Chen J."/>
            <person name="Huang Q."/>
            <person name="Gao D."/>
            <person name="Wang J."/>
            <person name="Lang Y."/>
            <person name="Liu T."/>
            <person name="Li B."/>
            <person name="Bai Z."/>
            <person name="Luis Goicoechea J."/>
            <person name="Liang C."/>
            <person name="Chen C."/>
            <person name="Zhang W."/>
            <person name="Sun S."/>
            <person name="Liao Y."/>
            <person name="Zhang X."/>
            <person name="Yang L."/>
            <person name="Song C."/>
            <person name="Wang M."/>
            <person name="Shi J."/>
            <person name="Liu G."/>
            <person name="Liu J."/>
            <person name="Zhou H."/>
            <person name="Zhou W."/>
            <person name="Yu Q."/>
            <person name="An N."/>
            <person name="Chen Y."/>
            <person name="Cai Q."/>
            <person name="Wang B."/>
            <person name="Liu B."/>
            <person name="Min J."/>
            <person name="Huang Y."/>
            <person name="Wu H."/>
            <person name="Li Z."/>
            <person name="Zhang Y."/>
            <person name="Yin Y."/>
            <person name="Song W."/>
            <person name="Jiang J."/>
            <person name="Jackson S.A."/>
            <person name="Wing R.A."/>
            <person name="Wang J."/>
            <person name="Chen M."/>
        </authorList>
    </citation>
    <scope>NUCLEOTIDE SEQUENCE [LARGE SCALE GENOMIC DNA]</scope>
    <source>
        <strain evidence="11">cv. IRGC 101232</strain>
    </source>
</reference>
<proteinExistence type="inferred from homology"/>
<dbReference type="Pfam" id="PF00083">
    <property type="entry name" value="Sugar_tr"/>
    <property type="match status" value="1"/>
</dbReference>
<dbReference type="InterPro" id="IPR005828">
    <property type="entry name" value="MFS_sugar_transport-like"/>
</dbReference>
<dbReference type="SUPFAM" id="SSF103473">
    <property type="entry name" value="MFS general substrate transporter"/>
    <property type="match status" value="1"/>
</dbReference>
<sequence length="271" mass="29561">MEFVLAQLLASLRLREPLRCRVISVYGYINYHVYNDHNFYMIGYLDKHYNKSSSTTSVKSVCVIAIVHHSPAMTTGGNRGERQVTIYKGTQSPREWSPFHGDVFVEYSSVVLAELGDDVPALDLTEDVAGTTAAVAQPEEEEEASARSGDGAAASSSSSGGPGNQPPTAADLAQLFFGWLGDKLGRKSVYGMTLVMMVICSVASGLSFSNTPTSVMATLCYFRFWLGFGIGDDYPLSATIMSEYANKKTRGAFVAEALLSKCRYYRCTRNV</sequence>
<keyword evidence="12" id="KW-1185">Reference proteome</keyword>
<keyword evidence="5" id="KW-1133">Transmembrane helix</keyword>
<dbReference type="Gramene" id="OB01G53860.1">
    <property type="protein sequence ID" value="OB01G53860.1"/>
    <property type="gene ID" value="OB01G53860"/>
</dbReference>
<dbReference type="EnsemblPlants" id="OB01G53860.1">
    <property type="protein sequence ID" value="OB01G53860.1"/>
    <property type="gene ID" value="OB01G53860"/>
</dbReference>
<dbReference type="STRING" id="4533.J3L830"/>
<evidence type="ECO:0000256" key="9">
    <source>
        <dbReference type="SAM" id="MobiDB-lite"/>
    </source>
</evidence>
<feature type="region of interest" description="Disordered" evidence="9">
    <location>
        <begin position="132"/>
        <end position="166"/>
    </location>
</feature>
<evidence type="ECO:0000313" key="12">
    <source>
        <dbReference type="Proteomes" id="UP000006038"/>
    </source>
</evidence>
<dbReference type="eggNOG" id="KOG0252">
    <property type="taxonomic scope" value="Eukaryota"/>
</dbReference>
<dbReference type="InterPro" id="IPR020846">
    <property type="entry name" value="MFS_dom"/>
</dbReference>
<keyword evidence="2" id="KW-0813">Transport</keyword>
<evidence type="ECO:0000256" key="6">
    <source>
        <dbReference type="ARBA" id="ARBA00023136"/>
    </source>
</evidence>
<dbReference type="PANTHER" id="PTHR24064">
    <property type="entry name" value="SOLUTE CARRIER FAMILY 22 MEMBER"/>
    <property type="match status" value="1"/>
</dbReference>
<dbReference type="HOGENOM" id="CLU_1028078_0_0_1"/>
<dbReference type="InterPro" id="IPR036259">
    <property type="entry name" value="MFS_trans_sf"/>
</dbReference>
<keyword evidence="6" id="KW-0472">Membrane</keyword>
<evidence type="ECO:0000259" key="10">
    <source>
        <dbReference type="PROSITE" id="PS50850"/>
    </source>
</evidence>
<evidence type="ECO:0000256" key="7">
    <source>
        <dbReference type="ARBA" id="ARBA00032043"/>
    </source>
</evidence>
<organism evidence="11">
    <name type="scientific">Oryza brachyantha</name>
    <name type="common">malo sina</name>
    <dbReference type="NCBI Taxonomy" id="4533"/>
    <lineage>
        <taxon>Eukaryota</taxon>
        <taxon>Viridiplantae</taxon>
        <taxon>Streptophyta</taxon>
        <taxon>Embryophyta</taxon>
        <taxon>Tracheophyta</taxon>
        <taxon>Spermatophyta</taxon>
        <taxon>Magnoliopsida</taxon>
        <taxon>Liliopsida</taxon>
        <taxon>Poales</taxon>
        <taxon>Poaceae</taxon>
        <taxon>BOP clade</taxon>
        <taxon>Oryzoideae</taxon>
        <taxon>Oryzeae</taxon>
        <taxon>Oryzinae</taxon>
        <taxon>Oryza</taxon>
    </lineage>
</organism>
<evidence type="ECO:0000256" key="8">
    <source>
        <dbReference type="ARBA" id="ARBA00044504"/>
    </source>
</evidence>
<reference evidence="11" key="2">
    <citation type="submission" date="2013-04" db="UniProtKB">
        <authorList>
            <consortium name="EnsemblPlants"/>
        </authorList>
    </citation>
    <scope>IDENTIFICATION</scope>
</reference>